<evidence type="ECO:0000313" key="1">
    <source>
        <dbReference type="EnsemblPlants" id="ONIVA12G09810.1"/>
    </source>
</evidence>
<dbReference type="Gramene" id="ONIVA12G09810.1">
    <property type="protein sequence ID" value="ONIVA12G09810.1"/>
    <property type="gene ID" value="ONIVA12G09810"/>
</dbReference>
<reference evidence="1" key="1">
    <citation type="submission" date="2015-04" db="UniProtKB">
        <authorList>
            <consortium name="EnsemblPlants"/>
        </authorList>
    </citation>
    <scope>IDENTIFICATION</scope>
    <source>
        <strain evidence="1">SL10</strain>
    </source>
</reference>
<dbReference type="Proteomes" id="UP000006591">
    <property type="component" value="Chromosome 12"/>
</dbReference>
<sequence>MCPVSALRVPLLPRADEPLSPPRRRWMGTRSSVAFKFLCKEDRYNVVDVKEVGLSVIESAPDL</sequence>
<dbReference type="AlphaFoldDB" id="A0A0E0J9J0"/>
<keyword evidence="2" id="KW-1185">Reference proteome</keyword>
<protein>
    <submittedName>
        <fullName evidence="1">Uncharacterized protein</fullName>
    </submittedName>
</protein>
<accession>A0A0E0J9J0</accession>
<reference evidence="1" key="2">
    <citation type="submission" date="2018-04" db="EMBL/GenBank/DDBJ databases">
        <title>OnivRS2 (Oryza nivara Reference Sequence Version 2).</title>
        <authorList>
            <person name="Zhang J."/>
            <person name="Kudrna D."/>
            <person name="Lee S."/>
            <person name="Talag J."/>
            <person name="Rajasekar S."/>
            <person name="Welchert J."/>
            <person name="Hsing Y.-I."/>
            <person name="Wing R.A."/>
        </authorList>
    </citation>
    <scope>NUCLEOTIDE SEQUENCE [LARGE SCALE GENOMIC DNA]</scope>
    <source>
        <strain evidence="1">SL10</strain>
    </source>
</reference>
<dbReference type="HOGENOM" id="CLU_2889681_0_0_1"/>
<organism evidence="1">
    <name type="scientific">Oryza nivara</name>
    <name type="common">Indian wild rice</name>
    <name type="synonym">Oryza sativa f. spontanea</name>
    <dbReference type="NCBI Taxonomy" id="4536"/>
    <lineage>
        <taxon>Eukaryota</taxon>
        <taxon>Viridiplantae</taxon>
        <taxon>Streptophyta</taxon>
        <taxon>Embryophyta</taxon>
        <taxon>Tracheophyta</taxon>
        <taxon>Spermatophyta</taxon>
        <taxon>Magnoliopsida</taxon>
        <taxon>Liliopsida</taxon>
        <taxon>Poales</taxon>
        <taxon>Poaceae</taxon>
        <taxon>BOP clade</taxon>
        <taxon>Oryzoideae</taxon>
        <taxon>Oryzeae</taxon>
        <taxon>Oryzinae</taxon>
        <taxon>Oryza</taxon>
    </lineage>
</organism>
<name>A0A0E0J9J0_ORYNI</name>
<proteinExistence type="predicted"/>
<dbReference type="EnsemblPlants" id="ONIVA12G09810.1">
    <property type="protein sequence ID" value="ONIVA12G09810.1"/>
    <property type="gene ID" value="ONIVA12G09810"/>
</dbReference>
<evidence type="ECO:0000313" key="2">
    <source>
        <dbReference type="Proteomes" id="UP000006591"/>
    </source>
</evidence>